<evidence type="ECO:0000313" key="2">
    <source>
        <dbReference type="EMBL" id="SAM66360.1"/>
    </source>
</evidence>
<name>A0A1C3H505_9GAMM</name>
<dbReference type="EMBL" id="FKLO01000054">
    <property type="protein sequence ID" value="SAM66360.1"/>
    <property type="molecule type" value="Genomic_DNA"/>
</dbReference>
<keyword evidence="1" id="KW-1133">Transmembrane helix</keyword>
<feature type="transmembrane region" description="Helical" evidence="1">
    <location>
        <begin position="39"/>
        <end position="62"/>
    </location>
</feature>
<gene>
    <name evidence="2" type="ORF">CHUV0807_1610</name>
</gene>
<proteinExistence type="predicted"/>
<evidence type="ECO:0000256" key="1">
    <source>
        <dbReference type="SAM" id="Phobius"/>
    </source>
</evidence>
<evidence type="ECO:0000313" key="3">
    <source>
        <dbReference type="Proteomes" id="UP000190837"/>
    </source>
</evidence>
<protein>
    <submittedName>
        <fullName evidence="2">Uncharacterized protein</fullName>
    </submittedName>
</protein>
<sequence length="168" mass="18144">MLSFFFSLAVIGVVALFFALKSPHKAPFLGARKTRTNVLLRYGGFCVVCLVLALALPVIGVGDSALDNTPLRTAPSAQPAAAPAAATTDEHEKDAAFRTCRKLINEQVKDPHSVDVSITGVVTSLRENGQVFVTIPFAAKNSFGQPRNMEATCHIWDGHDPQITLRER</sequence>
<keyword evidence="1" id="KW-0472">Membrane</keyword>
<organism evidence="2 3">
    <name type="scientific">Cardiobacterium hominis</name>
    <dbReference type="NCBI Taxonomy" id="2718"/>
    <lineage>
        <taxon>Bacteria</taxon>
        <taxon>Pseudomonadati</taxon>
        <taxon>Pseudomonadota</taxon>
        <taxon>Gammaproteobacteria</taxon>
        <taxon>Cardiobacteriales</taxon>
        <taxon>Cardiobacteriaceae</taxon>
        <taxon>Cardiobacterium</taxon>
    </lineage>
</organism>
<dbReference type="Proteomes" id="UP000190837">
    <property type="component" value="Unassembled WGS sequence"/>
</dbReference>
<reference evidence="3" key="1">
    <citation type="submission" date="2016-04" db="EMBL/GenBank/DDBJ databases">
        <authorList>
            <person name="Tagini F."/>
        </authorList>
    </citation>
    <scope>NUCLEOTIDE SEQUENCE [LARGE SCALE GENOMIC DNA]</scope>
    <source>
        <strain evidence="3">CHUV0807</strain>
    </source>
</reference>
<dbReference type="RefSeq" id="WP_079541052.1">
    <property type="nucleotide sequence ID" value="NZ_CAUURN010000001.1"/>
</dbReference>
<keyword evidence="1" id="KW-0812">Transmembrane</keyword>
<accession>A0A1C3H505</accession>
<dbReference type="AlphaFoldDB" id="A0A1C3H505"/>